<feature type="transmembrane region" description="Helical" evidence="1">
    <location>
        <begin position="51"/>
        <end position="71"/>
    </location>
</feature>
<dbReference type="EMBL" id="JBHSDS010000006">
    <property type="protein sequence ID" value="MFC4358678.1"/>
    <property type="molecule type" value="Genomic_DNA"/>
</dbReference>
<dbReference type="Proteomes" id="UP001595921">
    <property type="component" value="Unassembled WGS sequence"/>
</dbReference>
<comment type="caution">
    <text evidence="2">The sequence shown here is derived from an EMBL/GenBank/DDBJ whole genome shotgun (WGS) entry which is preliminary data.</text>
</comment>
<evidence type="ECO:0000313" key="2">
    <source>
        <dbReference type="EMBL" id="MFC4358678.1"/>
    </source>
</evidence>
<reference evidence="2 3" key="1">
    <citation type="journal article" date="2019" name="Int. J. Syst. Evol. Microbiol.">
        <title>The Global Catalogue of Microorganisms (GCM) 10K type strain sequencing project: providing services to taxonomists for standard genome sequencing and annotation.</title>
        <authorList>
            <consortium name="The Broad Institute Genomics Platform"/>
            <consortium name="The Broad Institute Genome Sequencing Center for Infectious Disease"/>
            <person name="Wu L."/>
            <person name="Ma J."/>
        </authorList>
    </citation>
    <scope>NUCLEOTIDE SEQUENCE [LARGE SCALE GENOMIC DNA]</scope>
    <source>
        <strain evidence="2 3">CGMCC 1.12553</strain>
    </source>
</reference>
<evidence type="ECO:0000313" key="3">
    <source>
        <dbReference type="Proteomes" id="UP001595921"/>
    </source>
</evidence>
<keyword evidence="1" id="KW-0812">Transmembrane</keyword>
<sequence length="252" mass="25496">MSGTDLFAALLGVVAALAAGAVVPPVVAVAVGAAATTVVLLWVDGPKRYATAGTVFALGLAAALPFATFVADPFRHSVLFALLFFGGLGLGVVALKRLGRALAVRAGRRVSRGRYVAELWDALSSVGGAVLLAWSVFTSKKELAKNAANGVVGGTAFTLNVVGLELVVPASVVLAPVGPEFPLRGLLVDGLSTTAFVFVGSVVVWFHLLASWHATHRAARSTGAASRAAAEGAAERVGDAAGSARDRLGDGK</sequence>
<keyword evidence="3" id="KW-1185">Reference proteome</keyword>
<feature type="transmembrane region" description="Helical" evidence="1">
    <location>
        <begin position="190"/>
        <end position="210"/>
    </location>
</feature>
<organism evidence="2 3">
    <name type="scientific">Halobium salinum</name>
    <dbReference type="NCBI Taxonomy" id="1364940"/>
    <lineage>
        <taxon>Archaea</taxon>
        <taxon>Methanobacteriati</taxon>
        <taxon>Methanobacteriota</taxon>
        <taxon>Stenosarchaea group</taxon>
        <taxon>Halobacteria</taxon>
        <taxon>Halobacteriales</taxon>
        <taxon>Haloferacaceae</taxon>
        <taxon>Halobium</taxon>
    </lineage>
</organism>
<proteinExistence type="predicted"/>
<protein>
    <submittedName>
        <fullName evidence="2">Uncharacterized protein</fullName>
    </submittedName>
</protein>
<gene>
    <name evidence="2" type="ORF">ACFO0N_12075</name>
</gene>
<accession>A0ABD5PD84</accession>
<keyword evidence="1" id="KW-1133">Transmembrane helix</keyword>
<name>A0ABD5PD84_9EURY</name>
<dbReference type="AlphaFoldDB" id="A0ABD5PD84"/>
<keyword evidence="1" id="KW-0472">Membrane</keyword>
<dbReference type="RefSeq" id="WP_267623524.1">
    <property type="nucleotide sequence ID" value="NZ_JAODIW010000008.1"/>
</dbReference>
<feature type="transmembrane region" description="Helical" evidence="1">
    <location>
        <begin position="78"/>
        <end position="99"/>
    </location>
</feature>
<evidence type="ECO:0000256" key="1">
    <source>
        <dbReference type="SAM" id="Phobius"/>
    </source>
</evidence>
<feature type="transmembrane region" description="Helical" evidence="1">
    <location>
        <begin position="119"/>
        <end position="137"/>
    </location>
</feature>
<feature type="transmembrane region" description="Helical" evidence="1">
    <location>
        <begin position="157"/>
        <end position="178"/>
    </location>
</feature>